<sequence>MSSPSSSLSSSPITTPVDDVVENYFDDGDDISVCELSLSTGPESIDKAAVAGVISKYGNSSATAWLEFERYRIWQAEPGQVPESSFQPIQGYMIRKKWVFAWGNPLVSDPKALGATAAAFVSWVRGQGLVPVWCCIDAALEKAMAKLDFSTVDCIYEDVMHPAHVVQMTGASNKGKEGQHAVKDLKKNLRRAEKAGVTVAEVTGKWTPQMRNDIDSGIERWKKHRTGPQIASTTFVAFTDEPHRRYWLAYHENKIVGILILTPTGRLSYLVKNCASFPDAPRGTSEALIHTGLEAMHKEGLAAGQEIPVSFGITASDGVKPVSNLSGWKIMSLSKVYHSVSMGAGLFRRADFRSKFDSEHQPAYVAYSESFGVDTIRALLKTLKK</sequence>
<dbReference type="Gene3D" id="3.40.630.30">
    <property type="match status" value="1"/>
</dbReference>
<proteinExistence type="predicted"/>
<protein>
    <recommendedName>
        <fullName evidence="6">Phosphatidylglycerol lysyltransferase C-terminal domain-containing protein</fullName>
    </recommendedName>
</protein>
<reference evidence="7 8" key="1">
    <citation type="journal article" date="2015" name="Fungal Genet. Biol.">
        <title>Evolution of novel wood decay mechanisms in Agaricales revealed by the genome sequences of Fistulina hepatica and Cylindrobasidium torrendii.</title>
        <authorList>
            <person name="Floudas D."/>
            <person name="Held B.W."/>
            <person name="Riley R."/>
            <person name="Nagy L.G."/>
            <person name="Koehler G."/>
            <person name="Ransdell A.S."/>
            <person name="Younus H."/>
            <person name="Chow J."/>
            <person name="Chiniquy J."/>
            <person name="Lipzen A."/>
            <person name="Tritt A."/>
            <person name="Sun H."/>
            <person name="Haridas S."/>
            <person name="LaButti K."/>
            <person name="Ohm R.A."/>
            <person name="Kues U."/>
            <person name="Blanchette R.A."/>
            <person name="Grigoriev I.V."/>
            <person name="Minto R.E."/>
            <person name="Hibbett D.S."/>
        </authorList>
    </citation>
    <scope>NUCLEOTIDE SEQUENCE [LARGE SCALE GENOMIC DNA]</scope>
    <source>
        <strain evidence="7 8">FP15055 ss-10</strain>
    </source>
</reference>
<dbReference type="STRING" id="1314674.A0A0D7BC10"/>
<dbReference type="AlphaFoldDB" id="A0A0D7BC10"/>
<gene>
    <name evidence="7" type="ORF">CYLTODRAFT_436848</name>
</gene>
<dbReference type="SUPFAM" id="SSF55729">
    <property type="entry name" value="Acyl-CoA N-acyltransferases (Nat)"/>
    <property type="match status" value="1"/>
</dbReference>
<evidence type="ECO:0000256" key="4">
    <source>
        <dbReference type="ARBA" id="ARBA00022989"/>
    </source>
</evidence>
<evidence type="ECO:0000256" key="5">
    <source>
        <dbReference type="ARBA" id="ARBA00023136"/>
    </source>
</evidence>
<comment type="subcellular location">
    <subcellularLocation>
        <location evidence="1">Cell membrane</location>
        <topology evidence="1">Multi-pass membrane protein</topology>
    </subcellularLocation>
</comment>
<keyword evidence="8" id="KW-1185">Reference proteome</keyword>
<evidence type="ECO:0000313" key="7">
    <source>
        <dbReference type="EMBL" id="KIY67770.1"/>
    </source>
</evidence>
<evidence type="ECO:0000256" key="2">
    <source>
        <dbReference type="ARBA" id="ARBA00022475"/>
    </source>
</evidence>
<keyword evidence="4" id="KW-1133">Transmembrane helix</keyword>
<keyword evidence="3" id="KW-0812">Transmembrane</keyword>
<name>A0A0D7BC10_9AGAR</name>
<dbReference type="PANTHER" id="PTHR34697">
    <property type="entry name" value="PHOSPHATIDYLGLYCEROL LYSYLTRANSFERASE"/>
    <property type="match status" value="1"/>
</dbReference>
<feature type="domain" description="Phosphatidylglycerol lysyltransferase C-terminal" evidence="6">
    <location>
        <begin position="100"/>
        <end position="367"/>
    </location>
</feature>
<dbReference type="EMBL" id="KN880517">
    <property type="protein sequence ID" value="KIY67770.1"/>
    <property type="molecule type" value="Genomic_DNA"/>
</dbReference>
<dbReference type="GO" id="GO:0005886">
    <property type="term" value="C:plasma membrane"/>
    <property type="evidence" value="ECO:0007669"/>
    <property type="project" value="UniProtKB-SubCell"/>
</dbReference>
<dbReference type="GO" id="GO:0055091">
    <property type="term" value="P:phospholipid homeostasis"/>
    <property type="evidence" value="ECO:0007669"/>
    <property type="project" value="TreeGrafter"/>
</dbReference>
<accession>A0A0D7BC10</accession>
<keyword evidence="2" id="KW-1003">Cell membrane</keyword>
<dbReference type="InterPro" id="IPR016181">
    <property type="entry name" value="Acyl_CoA_acyltransferase"/>
</dbReference>
<organism evidence="7 8">
    <name type="scientific">Cylindrobasidium torrendii FP15055 ss-10</name>
    <dbReference type="NCBI Taxonomy" id="1314674"/>
    <lineage>
        <taxon>Eukaryota</taxon>
        <taxon>Fungi</taxon>
        <taxon>Dikarya</taxon>
        <taxon>Basidiomycota</taxon>
        <taxon>Agaricomycotina</taxon>
        <taxon>Agaricomycetes</taxon>
        <taxon>Agaricomycetidae</taxon>
        <taxon>Agaricales</taxon>
        <taxon>Marasmiineae</taxon>
        <taxon>Physalacriaceae</taxon>
        <taxon>Cylindrobasidium</taxon>
    </lineage>
</organism>
<dbReference type="InterPro" id="IPR024320">
    <property type="entry name" value="LPG_synthase_C"/>
</dbReference>
<keyword evidence="5" id="KW-0472">Membrane</keyword>
<dbReference type="OrthoDB" id="372395at2759"/>
<dbReference type="PANTHER" id="PTHR34697:SF2">
    <property type="entry name" value="PHOSPHATIDYLGLYCEROL LYSYLTRANSFERASE"/>
    <property type="match status" value="1"/>
</dbReference>
<evidence type="ECO:0000256" key="1">
    <source>
        <dbReference type="ARBA" id="ARBA00004651"/>
    </source>
</evidence>
<dbReference type="InterPro" id="IPR051211">
    <property type="entry name" value="PG_lysyltransferase"/>
</dbReference>
<dbReference type="Proteomes" id="UP000054007">
    <property type="component" value="Unassembled WGS sequence"/>
</dbReference>
<dbReference type="GO" id="GO:0016755">
    <property type="term" value="F:aminoacyltransferase activity"/>
    <property type="evidence" value="ECO:0007669"/>
    <property type="project" value="TreeGrafter"/>
</dbReference>
<evidence type="ECO:0000259" key="6">
    <source>
        <dbReference type="Pfam" id="PF09924"/>
    </source>
</evidence>
<evidence type="ECO:0000313" key="8">
    <source>
        <dbReference type="Proteomes" id="UP000054007"/>
    </source>
</evidence>
<evidence type="ECO:0000256" key="3">
    <source>
        <dbReference type="ARBA" id="ARBA00022692"/>
    </source>
</evidence>
<dbReference type="Pfam" id="PF09924">
    <property type="entry name" value="LPG_synthase_C"/>
    <property type="match status" value="1"/>
</dbReference>